<reference evidence="4 5" key="1">
    <citation type="submission" date="2024-06" db="EMBL/GenBank/DDBJ databases">
        <title>A chromosome level genome sequence of Diviner's sage (Salvia divinorum).</title>
        <authorList>
            <person name="Ford S.A."/>
            <person name="Ro D.-K."/>
            <person name="Ness R.W."/>
            <person name="Phillips M.A."/>
        </authorList>
    </citation>
    <scope>NUCLEOTIDE SEQUENCE [LARGE SCALE GENOMIC DNA]</scope>
    <source>
        <strain evidence="4">SAF-2024a</strain>
        <tissue evidence="4">Leaf</tissue>
    </source>
</reference>
<proteinExistence type="predicted"/>
<comment type="caution">
    <text evidence="4">The sequence shown here is derived from an EMBL/GenBank/DDBJ whole genome shotgun (WGS) entry which is preliminary data.</text>
</comment>
<evidence type="ECO:0000313" key="5">
    <source>
        <dbReference type="Proteomes" id="UP001567538"/>
    </source>
</evidence>
<keyword evidence="1" id="KW-0863">Zinc-finger</keyword>
<gene>
    <name evidence="4" type="ORF">AAHA92_21110</name>
</gene>
<dbReference type="InterPro" id="IPR001841">
    <property type="entry name" value="Znf_RING"/>
</dbReference>
<evidence type="ECO:0000256" key="2">
    <source>
        <dbReference type="SAM" id="MobiDB-lite"/>
    </source>
</evidence>
<feature type="region of interest" description="Disordered" evidence="2">
    <location>
        <begin position="76"/>
        <end position="107"/>
    </location>
</feature>
<dbReference type="Gene3D" id="3.30.40.10">
    <property type="entry name" value="Zinc/RING finger domain, C3HC4 (zinc finger)"/>
    <property type="match status" value="1"/>
</dbReference>
<keyword evidence="1" id="KW-0479">Metal-binding</keyword>
<accession>A0ABD1GJE2</accession>
<feature type="compositionally biased region" description="Polar residues" evidence="2">
    <location>
        <begin position="139"/>
        <end position="158"/>
    </location>
</feature>
<sequence length="354" mass="39150">MGAACCVAVKDRTIVHGPSSGTLQRHVRYSPSWSFRWDNRGRVAGEETHVNWLHNGDVRNGQVEVKYSHTVETSFASEESSPLVRHRSRWQKSPVSDGNGGNSNFRHTDEAISRNLVEVKNSTESPSVSHPSPVKLSPLSASATESARGSNGASSDSWSIPLSSKLTATRRERWSFDSENSGFSVNKIDRSSGSPPTDLQTCGVCARLLTMRSSWGWTSQKIVSNNELAVVSILTCGHVYHAECLEYTTPEIKMYDPACPVCTYGEKQAVKMSEKALKAELDLKHRKRCSKKHVGGSDCGAEGKGYKRSSSIINKSSYFLKRDLLFGSKSGKSLPENDQLGRRKAFFWARSRKE</sequence>
<name>A0ABD1GJE2_SALDI</name>
<feature type="region of interest" description="Disordered" evidence="2">
    <location>
        <begin position="121"/>
        <end position="158"/>
    </location>
</feature>
<dbReference type="PANTHER" id="PTHR31150:SF26">
    <property type="entry name" value="RING-TYPE DOMAIN-CONTAINING PROTEIN"/>
    <property type="match status" value="1"/>
</dbReference>
<organism evidence="4 5">
    <name type="scientific">Salvia divinorum</name>
    <name type="common">Maria pastora</name>
    <name type="synonym">Diviner's sage</name>
    <dbReference type="NCBI Taxonomy" id="28513"/>
    <lineage>
        <taxon>Eukaryota</taxon>
        <taxon>Viridiplantae</taxon>
        <taxon>Streptophyta</taxon>
        <taxon>Embryophyta</taxon>
        <taxon>Tracheophyta</taxon>
        <taxon>Spermatophyta</taxon>
        <taxon>Magnoliopsida</taxon>
        <taxon>eudicotyledons</taxon>
        <taxon>Gunneridae</taxon>
        <taxon>Pentapetalae</taxon>
        <taxon>asterids</taxon>
        <taxon>lamiids</taxon>
        <taxon>Lamiales</taxon>
        <taxon>Lamiaceae</taxon>
        <taxon>Nepetoideae</taxon>
        <taxon>Mentheae</taxon>
        <taxon>Salviinae</taxon>
        <taxon>Salvia</taxon>
        <taxon>Salvia subgen. Calosphace</taxon>
    </lineage>
</organism>
<dbReference type="Proteomes" id="UP001567538">
    <property type="component" value="Unassembled WGS sequence"/>
</dbReference>
<dbReference type="SUPFAM" id="SSF57850">
    <property type="entry name" value="RING/U-box"/>
    <property type="match status" value="1"/>
</dbReference>
<protein>
    <recommendedName>
        <fullName evidence="3">RING-type domain-containing protein</fullName>
    </recommendedName>
</protein>
<keyword evidence="1" id="KW-0862">Zinc</keyword>
<evidence type="ECO:0000313" key="4">
    <source>
        <dbReference type="EMBL" id="KAL1544234.1"/>
    </source>
</evidence>
<evidence type="ECO:0000259" key="3">
    <source>
        <dbReference type="PROSITE" id="PS50089"/>
    </source>
</evidence>
<dbReference type="SMART" id="SM00184">
    <property type="entry name" value="RING"/>
    <property type="match status" value="1"/>
</dbReference>
<dbReference type="PROSITE" id="PS50089">
    <property type="entry name" value="ZF_RING_2"/>
    <property type="match status" value="1"/>
</dbReference>
<keyword evidence="5" id="KW-1185">Reference proteome</keyword>
<dbReference type="EMBL" id="JBEAFC010000008">
    <property type="protein sequence ID" value="KAL1544234.1"/>
    <property type="molecule type" value="Genomic_DNA"/>
</dbReference>
<dbReference type="AlphaFoldDB" id="A0ABD1GJE2"/>
<dbReference type="GO" id="GO:0008270">
    <property type="term" value="F:zinc ion binding"/>
    <property type="evidence" value="ECO:0007669"/>
    <property type="project" value="UniProtKB-KW"/>
</dbReference>
<evidence type="ECO:0000256" key="1">
    <source>
        <dbReference type="PROSITE-ProRule" id="PRU00175"/>
    </source>
</evidence>
<feature type="compositionally biased region" description="Polar residues" evidence="2">
    <location>
        <begin position="121"/>
        <end position="130"/>
    </location>
</feature>
<feature type="domain" description="RING-type" evidence="3">
    <location>
        <begin position="202"/>
        <end position="263"/>
    </location>
</feature>
<dbReference type="PANTHER" id="PTHR31150">
    <property type="entry name" value="EXPRESSED PROTEIN"/>
    <property type="match status" value="1"/>
</dbReference>
<dbReference type="InterPro" id="IPR013083">
    <property type="entry name" value="Znf_RING/FYVE/PHD"/>
</dbReference>